<dbReference type="InterPro" id="IPR025963">
    <property type="entry name" value="FLgD_Tudor"/>
</dbReference>
<sequence length="234" mass="24223">MSSPVIGSSTLANINGIASQSKTTGTNSGSELNDRFMTLLVTQLKNQDPTNPMENSEMTAQLAQINTVSGIQKLNDSLSAITQQIDAGQALQATALIGKGVMVPGNNILVGRAGDSDTNVVATPIGVDLEQDVQSLQIDIRGANGEVVDSFSTGPMKAGVHSFTWDGVLADGTNAAAENTYTASISGKVGDETFAPQTLNYALVNGVMRGADGPRLDLGYAQDPVALSAVRQIL</sequence>
<dbReference type="Proteomes" id="UP001321526">
    <property type="component" value="Chromosome"/>
</dbReference>
<evidence type="ECO:0000256" key="1">
    <source>
        <dbReference type="ARBA" id="ARBA00010577"/>
    </source>
</evidence>
<gene>
    <name evidence="8" type="primary">flgD</name>
    <name evidence="8" type="ORF">EVC62_15695</name>
</gene>
<keyword evidence="8" id="KW-0966">Cell projection</keyword>
<dbReference type="Gene3D" id="2.30.30.910">
    <property type="match status" value="1"/>
</dbReference>
<evidence type="ECO:0000313" key="9">
    <source>
        <dbReference type="Proteomes" id="UP001321526"/>
    </source>
</evidence>
<evidence type="ECO:0000259" key="6">
    <source>
        <dbReference type="Pfam" id="PF13860"/>
    </source>
</evidence>
<protein>
    <recommendedName>
        <fullName evidence="2 5">Basal-body rod modification protein FlgD</fullName>
    </recommendedName>
</protein>
<dbReference type="InterPro" id="IPR025965">
    <property type="entry name" value="FlgD/Vpr_Ig-like"/>
</dbReference>
<dbReference type="RefSeq" id="WP_282235248.1">
    <property type="nucleotide sequence ID" value="NZ_CP035631.1"/>
</dbReference>
<organism evidence="8 9">
    <name type="scientific">Salinicola endophyticus</name>
    <dbReference type="NCBI Taxonomy" id="1949083"/>
    <lineage>
        <taxon>Bacteria</taxon>
        <taxon>Pseudomonadati</taxon>
        <taxon>Pseudomonadota</taxon>
        <taxon>Gammaproteobacteria</taxon>
        <taxon>Oceanospirillales</taxon>
        <taxon>Halomonadaceae</taxon>
        <taxon>Salinicola</taxon>
    </lineage>
</organism>
<comment type="function">
    <text evidence="4 5">Required for flagellar hook formation. May act as a scaffolding protein.</text>
</comment>
<proteinExistence type="inferred from homology"/>
<keyword evidence="8" id="KW-0969">Cilium</keyword>
<keyword evidence="9" id="KW-1185">Reference proteome</keyword>
<evidence type="ECO:0000256" key="2">
    <source>
        <dbReference type="ARBA" id="ARBA00016013"/>
    </source>
</evidence>
<dbReference type="Pfam" id="PF13861">
    <property type="entry name" value="FLgD_tudor"/>
    <property type="match status" value="1"/>
</dbReference>
<accession>A0ABY8FJV9</accession>
<reference evidence="8 9" key="1">
    <citation type="submission" date="2019-01" db="EMBL/GenBank/DDBJ databases">
        <title>Genome sequence of Salinicola endophyticus REST5.</title>
        <authorList>
            <person name="Nascimento F.X."/>
        </authorList>
    </citation>
    <scope>NUCLEOTIDE SEQUENCE [LARGE SCALE GENOMIC DNA]</scope>
    <source>
        <strain evidence="8 9">REST5</strain>
    </source>
</reference>
<keyword evidence="3 5" id="KW-1005">Bacterial flagellum biogenesis</keyword>
<dbReference type="Gene3D" id="2.60.40.4070">
    <property type="match status" value="1"/>
</dbReference>
<feature type="domain" description="FlgD Tudor-like" evidence="7">
    <location>
        <begin position="89"/>
        <end position="231"/>
    </location>
</feature>
<keyword evidence="8" id="KW-0282">Flagellum</keyword>
<evidence type="ECO:0000259" key="7">
    <source>
        <dbReference type="Pfam" id="PF13861"/>
    </source>
</evidence>
<evidence type="ECO:0000256" key="4">
    <source>
        <dbReference type="ARBA" id="ARBA00024746"/>
    </source>
</evidence>
<dbReference type="InterPro" id="IPR005648">
    <property type="entry name" value="FlgD"/>
</dbReference>
<feature type="domain" description="FlgD/Vpr Ig-like" evidence="6">
    <location>
        <begin position="123"/>
        <end position="188"/>
    </location>
</feature>
<dbReference type="Pfam" id="PF03963">
    <property type="entry name" value="FlgD"/>
    <property type="match status" value="1"/>
</dbReference>
<evidence type="ECO:0000313" key="8">
    <source>
        <dbReference type="EMBL" id="WFF42822.1"/>
    </source>
</evidence>
<name>A0ABY8FJV9_9GAMM</name>
<comment type="similarity">
    <text evidence="1 5">Belongs to the FlgD family.</text>
</comment>
<evidence type="ECO:0000256" key="5">
    <source>
        <dbReference type="RuleBase" id="RU362076"/>
    </source>
</evidence>
<evidence type="ECO:0000256" key="3">
    <source>
        <dbReference type="ARBA" id="ARBA00022795"/>
    </source>
</evidence>
<dbReference type="Pfam" id="PF13860">
    <property type="entry name" value="FlgD_ig"/>
    <property type="match status" value="1"/>
</dbReference>
<dbReference type="EMBL" id="CP035631">
    <property type="protein sequence ID" value="WFF42822.1"/>
    <property type="molecule type" value="Genomic_DNA"/>
</dbReference>